<reference evidence="1 2" key="1">
    <citation type="submission" date="2020-06" db="EMBL/GenBank/DDBJ databases">
        <title>Global-level population genomics: horizontal gene transfer, symbiosis and evolution in Rhizobia.</title>
        <authorList>
            <person name="Gai Y."/>
        </authorList>
    </citation>
    <scope>NUCLEOTIDE SEQUENCE [LARGE SCALE GENOMIC DNA]</scope>
    <source>
        <strain evidence="1 2">PLR6_1b</strain>
    </source>
</reference>
<dbReference type="Proteomes" id="UP000720124">
    <property type="component" value="Unassembled WGS sequence"/>
</dbReference>
<sequence length="103" mass="11919">MPDKKPAMITGLIDNWKLRSSEVKERLRLKYVPFSPTPEMIEQAEAFLSLSDAERAHRLETAYNEEAEFLISLETARALYVDPLDKRDGSITEAKVARYPERY</sequence>
<protein>
    <submittedName>
        <fullName evidence="1">Uncharacterized protein</fullName>
    </submittedName>
</protein>
<organism evidence="1 2">
    <name type="scientific">Rhizobium bangladeshense</name>
    <dbReference type="NCBI Taxonomy" id="1138189"/>
    <lineage>
        <taxon>Bacteria</taxon>
        <taxon>Pseudomonadati</taxon>
        <taxon>Pseudomonadota</taxon>
        <taxon>Alphaproteobacteria</taxon>
        <taxon>Hyphomicrobiales</taxon>
        <taxon>Rhizobiaceae</taxon>
        <taxon>Rhizobium/Agrobacterium group</taxon>
        <taxon>Rhizobium</taxon>
    </lineage>
</organism>
<keyword evidence="2" id="KW-1185">Reference proteome</keyword>
<dbReference type="EMBL" id="JABTXI010000020">
    <property type="protein sequence ID" value="MBY3594183.1"/>
    <property type="molecule type" value="Genomic_DNA"/>
</dbReference>
<comment type="caution">
    <text evidence="1">The sequence shown here is derived from an EMBL/GenBank/DDBJ whole genome shotgun (WGS) entry which is preliminary data.</text>
</comment>
<dbReference type="RefSeq" id="WP_222012538.1">
    <property type="nucleotide sequence ID" value="NZ_JABTXI010000020.1"/>
</dbReference>
<proteinExistence type="predicted"/>
<evidence type="ECO:0000313" key="1">
    <source>
        <dbReference type="EMBL" id="MBY3594183.1"/>
    </source>
</evidence>
<name>A0ABS7LS24_9HYPH</name>
<gene>
    <name evidence="1" type="ORF">HJA87_30605</name>
</gene>
<accession>A0ABS7LS24</accession>
<evidence type="ECO:0000313" key="2">
    <source>
        <dbReference type="Proteomes" id="UP000720124"/>
    </source>
</evidence>